<dbReference type="AlphaFoldDB" id="A0A423TQN0"/>
<dbReference type="Pfam" id="PF01485">
    <property type="entry name" value="IBR"/>
    <property type="match status" value="1"/>
</dbReference>
<evidence type="ECO:0000256" key="19">
    <source>
        <dbReference type="ARBA" id="ARBA00038342"/>
    </source>
</evidence>
<evidence type="ECO:0000256" key="14">
    <source>
        <dbReference type="ARBA" id="ARBA00022833"/>
    </source>
</evidence>
<comment type="catalytic activity">
    <reaction evidence="1">
        <text>[E2 ubiquitin-conjugating enzyme]-S-ubiquitinyl-L-cysteine + [acceptor protein]-L-lysine = [E2 ubiquitin-conjugating enzyme]-L-cysteine + [acceptor protein]-N(6)-ubiquitinyl-L-lysine.</text>
        <dbReference type="EC" id="2.3.2.31"/>
    </reaction>
</comment>
<dbReference type="OrthoDB" id="10009520at2759"/>
<dbReference type="GO" id="GO:0006915">
    <property type="term" value="P:apoptotic process"/>
    <property type="evidence" value="ECO:0007669"/>
    <property type="project" value="UniProtKB-KW"/>
</dbReference>
<dbReference type="InterPro" id="IPR044066">
    <property type="entry name" value="TRIAD_supradom"/>
</dbReference>
<keyword evidence="18 25" id="KW-0472">Membrane</keyword>
<accession>A0A423TQN0</accession>
<keyword evidence="15" id="KW-0832">Ubl conjugation</keyword>
<gene>
    <name evidence="27" type="ORF">C7M84_002527</name>
</gene>
<keyword evidence="17" id="KW-0496">Mitochondrion</keyword>
<evidence type="ECO:0000256" key="13">
    <source>
        <dbReference type="ARBA" id="ARBA00022786"/>
    </source>
</evidence>
<evidence type="ECO:0000256" key="16">
    <source>
        <dbReference type="ARBA" id="ARBA00022989"/>
    </source>
</evidence>
<keyword evidence="9" id="KW-0053">Apoptosis</keyword>
<evidence type="ECO:0000256" key="1">
    <source>
        <dbReference type="ARBA" id="ARBA00001798"/>
    </source>
</evidence>
<dbReference type="PROSITE" id="PS51873">
    <property type="entry name" value="TRIAD"/>
    <property type="match status" value="1"/>
</dbReference>
<feature type="region of interest" description="Disordered" evidence="24">
    <location>
        <begin position="290"/>
        <end position="324"/>
    </location>
</feature>
<dbReference type="PROSITE" id="PS00518">
    <property type="entry name" value="ZF_RING_1"/>
    <property type="match status" value="1"/>
</dbReference>
<keyword evidence="12" id="KW-0863">Zinc-finger</keyword>
<evidence type="ECO:0000256" key="17">
    <source>
        <dbReference type="ARBA" id="ARBA00023128"/>
    </source>
</evidence>
<dbReference type="FunFam" id="1.20.120.1750:FF:000010">
    <property type="entry name" value="RBR-type E3 ubiquitin transferase"/>
    <property type="match status" value="1"/>
</dbReference>
<name>A0A423TQN0_PENVA</name>
<dbReference type="Gene3D" id="3.30.40.10">
    <property type="entry name" value="Zinc/RING finger domain, C3HC4 (zinc finger)"/>
    <property type="match status" value="1"/>
</dbReference>
<feature type="region of interest" description="Disordered" evidence="24">
    <location>
        <begin position="223"/>
        <end position="257"/>
    </location>
</feature>
<dbReference type="SMART" id="SM00647">
    <property type="entry name" value="IBR"/>
    <property type="match status" value="2"/>
</dbReference>
<comment type="subunit">
    <text evidence="21">Interacts with UBE2L3, UBE2L6 and LCMT2, as well as with BAX. Interacts with TBK1; this interaction inhibits TBK1 phosphorylation and 'Lys-63'-linked polyubiquitination.</text>
</comment>
<comment type="pathway">
    <text evidence="4">Protein modification; protein ubiquitination.</text>
</comment>
<evidence type="ECO:0000256" key="18">
    <source>
        <dbReference type="ARBA" id="ARBA00023136"/>
    </source>
</evidence>
<feature type="compositionally biased region" description="Low complexity" evidence="24">
    <location>
        <begin position="110"/>
        <end position="127"/>
    </location>
</feature>
<evidence type="ECO:0000256" key="10">
    <source>
        <dbReference type="ARBA" id="ARBA00022723"/>
    </source>
</evidence>
<evidence type="ECO:0000256" key="12">
    <source>
        <dbReference type="ARBA" id="ARBA00022771"/>
    </source>
</evidence>
<dbReference type="Pfam" id="PF22191">
    <property type="entry name" value="IBR_1"/>
    <property type="match status" value="1"/>
</dbReference>
<dbReference type="InterPro" id="IPR013083">
    <property type="entry name" value="Znf_RING/FYVE/PHD"/>
</dbReference>
<comment type="caution">
    <text evidence="27">The sequence shown here is derived from an EMBL/GenBank/DDBJ whole genome shotgun (WGS) entry which is preliminary data.</text>
</comment>
<keyword evidence="14" id="KW-0862">Zinc</keyword>
<evidence type="ECO:0000256" key="24">
    <source>
        <dbReference type="SAM" id="MobiDB-lite"/>
    </source>
</evidence>
<sequence>MSPFDHSEKTSSCFPLVPQSFLKYDCRTVPFRRLGWSDSRRGLFATAAGLLALQKVTSERGGFSTFFRVVVLWREHALRCAAPPRHHERCAPSAAVPSDPLVSVAPAPPGAAHAQLPAPLPHPQAQQPQLLPARPEPGVPLVSLLARAAPAKPYGTCSPAPLHAHISHARQVSPVTPPTITPPALTPTTITPAAAVIPSPVSARAPPAIHPAPPVVAVKPPCTTPVAPAETHQARPPPAHAQPAAHKPLAPTASFSRGLTSPTAIKLFNPSRRLNKSQSQLIMPRMKSLLRAGQGQRSLKERKDTPPATARSPMPREASVRSLTNYEQANSPEPLIRKCHTVLALSSAAGGAAHTRLVKDKKSKLSFFRRMSPSKSAVFSSNKMTIAKSPSAVSDLRRLRKDSSMLFPQLETEGEVGGCSRCASAASIASRGYAGLAQDSVFCKLCLSDVSIQAMYQLQLCQCRFCKYCMAVYVALKIREGDYTIECPDANCDCSGELTLEEVESLVGSELFQLHLKFRKNTEVDKDPVKAWCPMPGCETVVSLPISKFEGPQCTTCPACTAVFCASCSEPWHPSQPCHTDNAESLAVPNDETIKRCPSCKVPIERDAGCAQMLCKKCKHVFCWYCLTSLDDDFLLRHYDKGPCKNKLGHSRASVLWHRAQVIGIFAGFGLLLVVASPLLLFVGPCLLCCKCKPCSKHESEEDSLYGI</sequence>
<dbReference type="SUPFAM" id="SSF57850">
    <property type="entry name" value="RING/U-box"/>
    <property type="match status" value="3"/>
</dbReference>
<evidence type="ECO:0000256" key="2">
    <source>
        <dbReference type="ARBA" id="ARBA00004304"/>
    </source>
</evidence>
<comment type="similarity">
    <text evidence="19">Belongs to the RBR family. RNF144 subfamily.</text>
</comment>
<evidence type="ECO:0000256" key="11">
    <source>
        <dbReference type="ARBA" id="ARBA00022737"/>
    </source>
</evidence>
<reference evidence="27 28" key="1">
    <citation type="submission" date="2018-04" db="EMBL/GenBank/DDBJ databases">
        <authorList>
            <person name="Zhang X."/>
            <person name="Yuan J."/>
            <person name="Li F."/>
            <person name="Xiang J."/>
        </authorList>
    </citation>
    <scope>NUCLEOTIDE SEQUENCE [LARGE SCALE GENOMIC DNA]</scope>
    <source>
        <tissue evidence="27">Muscle</tissue>
    </source>
</reference>
<evidence type="ECO:0000313" key="27">
    <source>
        <dbReference type="EMBL" id="ROT78761.1"/>
    </source>
</evidence>
<evidence type="ECO:0000313" key="28">
    <source>
        <dbReference type="Proteomes" id="UP000283509"/>
    </source>
</evidence>
<evidence type="ECO:0000256" key="4">
    <source>
        <dbReference type="ARBA" id="ARBA00004906"/>
    </source>
</evidence>
<protein>
    <recommendedName>
        <fullName evidence="22">E3 ubiquitin-protein ligase RNF144B</fullName>
        <ecNumber evidence="5">2.3.2.31</ecNumber>
    </recommendedName>
    <alternativeName>
        <fullName evidence="23">RING finger protein 144B</fullName>
    </alternativeName>
</protein>
<feature type="domain" description="RING-type" evidence="26">
    <location>
        <begin position="439"/>
        <end position="648"/>
    </location>
</feature>
<evidence type="ECO:0000256" key="21">
    <source>
        <dbReference type="ARBA" id="ARBA00061765"/>
    </source>
</evidence>
<evidence type="ECO:0000259" key="26">
    <source>
        <dbReference type="PROSITE" id="PS51873"/>
    </source>
</evidence>
<keyword evidence="28" id="KW-1185">Reference proteome</keyword>
<organism evidence="27 28">
    <name type="scientific">Penaeus vannamei</name>
    <name type="common">Whiteleg shrimp</name>
    <name type="synonym">Litopenaeus vannamei</name>
    <dbReference type="NCBI Taxonomy" id="6689"/>
    <lineage>
        <taxon>Eukaryota</taxon>
        <taxon>Metazoa</taxon>
        <taxon>Ecdysozoa</taxon>
        <taxon>Arthropoda</taxon>
        <taxon>Crustacea</taxon>
        <taxon>Multicrustacea</taxon>
        <taxon>Malacostraca</taxon>
        <taxon>Eumalacostraca</taxon>
        <taxon>Eucarida</taxon>
        <taxon>Decapoda</taxon>
        <taxon>Dendrobranchiata</taxon>
        <taxon>Penaeoidea</taxon>
        <taxon>Penaeidae</taxon>
        <taxon>Penaeus</taxon>
    </lineage>
</organism>
<dbReference type="CDD" id="cd16632">
    <property type="entry name" value="mRING-HC-C4C4_RBR_RNF144"/>
    <property type="match status" value="1"/>
</dbReference>
<dbReference type="GO" id="GO:0061630">
    <property type="term" value="F:ubiquitin protein ligase activity"/>
    <property type="evidence" value="ECO:0007669"/>
    <property type="project" value="UniProtKB-EC"/>
</dbReference>
<keyword evidence="8 25" id="KW-0812">Transmembrane</keyword>
<keyword evidence="13" id="KW-0833">Ubl conjugation pathway</keyword>
<dbReference type="EMBL" id="QCYY01001339">
    <property type="protein sequence ID" value="ROT78761.1"/>
    <property type="molecule type" value="Genomic_DNA"/>
</dbReference>
<evidence type="ECO:0000256" key="8">
    <source>
        <dbReference type="ARBA" id="ARBA00022692"/>
    </source>
</evidence>
<evidence type="ECO:0000256" key="20">
    <source>
        <dbReference type="ARBA" id="ARBA00060040"/>
    </source>
</evidence>
<keyword evidence="16 25" id="KW-1133">Transmembrane helix</keyword>
<evidence type="ECO:0000256" key="3">
    <source>
        <dbReference type="ARBA" id="ARBA00004496"/>
    </source>
</evidence>
<feature type="region of interest" description="Disordered" evidence="24">
    <location>
        <begin position="101"/>
        <end position="127"/>
    </location>
</feature>
<evidence type="ECO:0000256" key="5">
    <source>
        <dbReference type="ARBA" id="ARBA00012251"/>
    </source>
</evidence>
<dbReference type="PANTHER" id="PTHR11685">
    <property type="entry name" value="RBR FAMILY RING FINGER AND IBR DOMAIN-CONTAINING"/>
    <property type="match status" value="1"/>
</dbReference>
<dbReference type="STRING" id="6689.A0A423TQN0"/>
<dbReference type="GO" id="GO:0031966">
    <property type="term" value="C:mitochondrial membrane"/>
    <property type="evidence" value="ECO:0007669"/>
    <property type="project" value="UniProtKB-SubCell"/>
</dbReference>
<evidence type="ECO:0000256" key="7">
    <source>
        <dbReference type="ARBA" id="ARBA00022679"/>
    </source>
</evidence>
<comment type="subcellular location">
    <subcellularLocation>
        <location evidence="3">Cytoplasm</location>
    </subcellularLocation>
    <subcellularLocation>
        <location evidence="2">Mitochondrion membrane</location>
        <topology evidence="2">Single-pass membrane protein</topology>
    </subcellularLocation>
</comment>
<keyword evidence="6" id="KW-0963">Cytoplasm</keyword>
<evidence type="ECO:0000256" key="9">
    <source>
        <dbReference type="ARBA" id="ARBA00022703"/>
    </source>
</evidence>
<dbReference type="PRINTS" id="PR01217">
    <property type="entry name" value="PRICHEXTENSN"/>
</dbReference>
<comment type="function">
    <text evidence="20">E3 ubiquitin-protein ligase which accepts ubiquitin from E2 ubiquitin-conjugating enzymes UBE2L3 and UBE2L6 in the form of a thioester and then directly transfers the ubiquitin to targeted substrates such as LCMT2, thereby promoting their degradation. Induces apoptosis via a p53/TP53-dependent but caspase-independent mechanism. Plays a crucial role in maintaining the genomic stability by controlling the degradation of multiple proteins involved in mitotic progression and DNA damage. Regulates epithelial homeostasis by mediating degradation of CDKN1A and isoform 2 of TP63. Plays a regulatory role in innate immunity by negatively regulating IRF3 activation and IFN-beta production. Mechanistically, inhibits TBK1 phosphorylation and 'Lys-63'-linked polyubiquitination independently of its E3 ligase activity. Alternatively, promotes 'Lys-27' and 'Lys-33'-linked ubiquitination of IFIH1/MDA5, promoting selective autophagic degradation of IFIH1/MDA5 to inhibit antiviral response.</text>
</comment>
<dbReference type="GO" id="GO:0008270">
    <property type="term" value="F:zinc ion binding"/>
    <property type="evidence" value="ECO:0007669"/>
    <property type="project" value="UniProtKB-KW"/>
</dbReference>
<evidence type="ECO:0000256" key="15">
    <source>
        <dbReference type="ARBA" id="ARBA00022843"/>
    </source>
</evidence>
<dbReference type="FunFam" id="3.30.40.10:FF:000051">
    <property type="entry name" value="RBR-type E3 ubiquitin transferase"/>
    <property type="match status" value="1"/>
</dbReference>
<keyword evidence="11" id="KW-0677">Repeat</keyword>
<dbReference type="Gene3D" id="1.20.120.1750">
    <property type="match status" value="1"/>
</dbReference>
<evidence type="ECO:0000256" key="23">
    <source>
        <dbReference type="ARBA" id="ARBA00078867"/>
    </source>
</evidence>
<evidence type="ECO:0000256" key="25">
    <source>
        <dbReference type="SAM" id="Phobius"/>
    </source>
</evidence>
<dbReference type="EC" id="2.3.2.31" evidence="5"/>
<dbReference type="Proteomes" id="UP000283509">
    <property type="component" value="Unassembled WGS sequence"/>
</dbReference>
<evidence type="ECO:0000256" key="22">
    <source>
        <dbReference type="ARBA" id="ARBA00069720"/>
    </source>
</evidence>
<dbReference type="GO" id="GO:0016567">
    <property type="term" value="P:protein ubiquitination"/>
    <property type="evidence" value="ECO:0007669"/>
    <property type="project" value="InterPro"/>
</dbReference>
<keyword evidence="7" id="KW-0808">Transferase</keyword>
<dbReference type="InterPro" id="IPR002867">
    <property type="entry name" value="IBR_dom"/>
</dbReference>
<proteinExistence type="inferred from homology"/>
<dbReference type="InterPro" id="IPR017907">
    <property type="entry name" value="Znf_RING_CS"/>
</dbReference>
<feature type="compositionally biased region" description="Low complexity" evidence="24">
    <location>
        <begin position="241"/>
        <end position="251"/>
    </location>
</feature>
<reference evidence="27 28" key="2">
    <citation type="submission" date="2019-01" db="EMBL/GenBank/DDBJ databases">
        <title>The decoding of complex shrimp genome reveals the adaptation for benthos swimmer, frequently molting mechanism and breeding impact on genome.</title>
        <authorList>
            <person name="Sun Y."/>
            <person name="Gao Y."/>
            <person name="Yu Y."/>
        </authorList>
    </citation>
    <scope>NUCLEOTIDE SEQUENCE [LARGE SCALE GENOMIC DNA]</scope>
    <source>
        <tissue evidence="27">Muscle</tissue>
    </source>
</reference>
<keyword evidence="10" id="KW-0479">Metal-binding</keyword>
<dbReference type="InterPro" id="IPR031127">
    <property type="entry name" value="E3_UB_ligase_RBR"/>
</dbReference>
<evidence type="ECO:0000256" key="6">
    <source>
        <dbReference type="ARBA" id="ARBA00022490"/>
    </source>
</evidence>
<feature type="transmembrane region" description="Helical" evidence="25">
    <location>
        <begin position="662"/>
        <end position="688"/>
    </location>
</feature>
<dbReference type="CDD" id="cd20352">
    <property type="entry name" value="Rcat_RBR_RNF144"/>
    <property type="match status" value="1"/>
</dbReference>